<keyword evidence="2" id="KW-0472">Membrane</keyword>
<dbReference type="SUPFAM" id="SSF74653">
    <property type="entry name" value="TolA/TonB C-terminal domain"/>
    <property type="match status" value="1"/>
</dbReference>
<proteinExistence type="predicted"/>
<dbReference type="PANTHER" id="PTHR33446:SF2">
    <property type="entry name" value="PROTEIN TONB"/>
    <property type="match status" value="1"/>
</dbReference>
<feature type="region of interest" description="Disordered" evidence="1">
    <location>
        <begin position="118"/>
        <end position="171"/>
    </location>
</feature>
<dbReference type="Proteomes" id="UP000800984">
    <property type="component" value="Unassembled WGS sequence"/>
</dbReference>
<feature type="transmembrane region" description="Helical" evidence="2">
    <location>
        <begin position="39"/>
        <end position="57"/>
    </location>
</feature>
<evidence type="ECO:0000313" key="5">
    <source>
        <dbReference type="Proteomes" id="UP000800984"/>
    </source>
</evidence>
<feature type="compositionally biased region" description="Low complexity" evidence="1">
    <location>
        <begin position="140"/>
        <end position="171"/>
    </location>
</feature>
<sequence>MSNFNVQNKEWLDIAFENRNKAYGAYQLRKESDTTTIKAMLITFGALAIGIGLFSFTSPEPKYEETINCPLTPVEKIRLVKIKPIVETKPILKKGTEKPKLNLTPDKVPPVVVNELEVKPIPQPENPDTSSPYNPNGIENGNPLPAGNPNGTDPKPTSSTNGTGTTTPSNNLYTGVLGVEASFPGGIDKFRAFIADNYKVPETFDKDFLLIELVFVIEKDGSMTDIKMIGKGDKALEKEAIRVLKAMKKKWTPGKVNGETVRSEKRLPIKINLTEIED</sequence>
<feature type="compositionally biased region" description="Polar residues" evidence="1">
    <location>
        <begin position="126"/>
        <end position="139"/>
    </location>
</feature>
<feature type="domain" description="TonB C-terminal" evidence="3">
    <location>
        <begin position="212"/>
        <end position="270"/>
    </location>
</feature>
<reference evidence="4 5" key="1">
    <citation type="submission" date="2020-02" db="EMBL/GenBank/DDBJ databases">
        <authorList>
            <person name="Chen W.-M."/>
        </authorList>
    </citation>
    <scope>NUCLEOTIDE SEQUENCE [LARGE SCALE GENOMIC DNA]</scope>
    <source>
        <strain evidence="4 5">KDG-16</strain>
    </source>
</reference>
<keyword evidence="5" id="KW-1185">Reference proteome</keyword>
<dbReference type="InterPro" id="IPR051045">
    <property type="entry name" value="TonB-dependent_transducer"/>
</dbReference>
<comment type="caution">
    <text evidence="4">The sequence shown here is derived from an EMBL/GenBank/DDBJ whole genome shotgun (WGS) entry which is preliminary data.</text>
</comment>
<evidence type="ECO:0000256" key="2">
    <source>
        <dbReference type="SAM" id="Phobius"/>
    </source>
</evidence>
<organism evidence="4 5">
    <name type="scientific">Flavobacterium difficile</name>
    <dbReference type="NCBI Taxonomy" id="2709659"/>
    <lineage>
        <taxon>Bacteria</taxon>
        <taxon>Pseudomonadati</taxon>
        <taxon>Bacteroidota</taxon>
        <taxon>Flavobacteriia</taxon>
        <taxon>Flavobacteriales</taxon>
        <taxon>Flavobacteriaceae</taxon>
        <taxon>Flavobacterium</taxon>
    </lineage>
</organism>
<protein>
    <recommendedName>
        <fullName evidence="3">TonB C-terminal domain-containing protein</fullName>
    </recommendedName>
</protein>
<accession>A0ABX0I2C6</accession>
<dbReference type="PANTHER" id="PTHR33446">
    <property type="entry name" value="PROTEIN TONB-RELATED"/>
    <property type="match status" value="1"/>
</dbReference>
<keyword evidence="2" id="KW-0812">Transmembrane</keyword>
<dbReference type="Pfam" id="PF03544">
    <property type="entry name" value="TonB_C"/>
    <property type="match status" value="1"/>
</dbReference>
<gene>
    <name evidence="4" type="ORF">G4D72_02100</name>
</gene>
<evidence type="ECO:0000259" key="3">
    <source>
        <dbReference type="Pfam" id="PF03544"/>
    </source>
</evidence>
<dbReference type="RefSeq" id="WP_166075931.1">
    <property type="nucleotide sequence ID" value="NZ_JAAJBT010000001.1"/>
</dbReference>
<dbReference type="EMBL" id="JAAJBT010000001">
    <property type="protein sequence ID" value="NHM00896.1"/>
    <property type="molecule type" value="Genomic_DNA"/>
</dbReference>
<name>A0ABX0I2C6_9FLAO</name>
<evidence type="ECO:0000313" key="4">
    <source>
        <dbReference type="EMBL" id="NHM00896.1"/>
    </source>
</evidence>
<dbReference type="InterPro" id="IPR037682">
    <property type="entry name" value="TonB_C"/>
</dbReference>
<dbReference type="Gene3D" id="3.30.1150.10">
    <property type="match status" value="1"/>
</dbReference>
<keyword evidence="2" id="KW-1133">Transmembrane helix</keyword>
<evidence type="ECO:0000256" key="1">
    <source>
        <dbReference type="SAM" id="MobiDB-lite"/>
    </source>
</evidence>